<dbReference type="EMBL" id="JABBGK010000005">
    <property type="protein sequence ID" value="NML76369.1"/>
    <property type="molecule type" value="Genomic_DNA"/>
</dbReference>
<name>A0A7Y0AZK7_9HYPH</name>
<dbReference type="Proteomes" id="UP000541470">
    <property type="component" value="Unassembled WGS sequence"/>
</dbReference>
<accession>A0A7Y0AZK7</accession>
<evidence type="ECO:0008006" key="3">
    <source>
        <dbReference type="Google" id="ProtNLM"/>
    </source>
</evidence>
<reference evidence="1 2" key="1">
    <citation type="submission" date="2020-04" db="EMBL/GenBank/DDBJ databases">
        <title>Rhizobium sp. S-51 isolated from soil.</title>
        <authorList>
            <person name="Dahal R.H."/>
        </authorList>
    </citation>
    <scope>NUCLEOTIDE SEQUENCE [LARGE SCALE GENOMIC DNA]</scope>
    <source>
        <strain evidence="1 2">S-51</strain>
    </source>
</reference>
<dbReference type="GO" id="GO:0006355">
    <property type="term" value="P:regulation of DNA-templated transcription"/>
    <property type="evidence" value="ECO:0007669"/>
    <property type="project" value="InterPro"/>
</dbReference>
<dbReference type="InterPro" id="IPR016032">
    <property type="entry name" value="Sig_transdc_resp-reg_C-effctor"/>
</dbReference>
<keyword evidence="2" id="KW-1185">Reference proteome</keyword>
<gene>
    <name evidence="1" type="ORF">HHL25_19745</name>
</gene>
<dbReference type="GO" id="GO:0003677">
    <property type="term" value="F:DNA binding"/>
    <property type="evidence" value="ECO:0007669"/>
    <property type="project" value="InterPro"/>
</dbReference>
<dbReference type="AlphaFoldDB" id="A0A7Y0AZK7"/>
<evidence type="ECO:0000313" key="1">
    <source>
        <dbReference type="EMBL" id="NML76369.1"/>
    </source>
</evidence>
<dbReference type="SUPFAM" id="SSF46894">
    <property type="entry name" value="C-terminal effector domain of the bipartite response regulators"/>
    <property type="match status" value="1"/>
</dbReference>
<sequence length="66" mass="7359">MKMLPPLEMRCLRWVLLGKTHAETALLEGKSVTEIELCLERAVVMLDATSVEDAILKANGSHSDRH</sequence>
<proteinExistence type="predicted"/>
<organism evidence="1 2">
    <name type="scientific">Rhizobium terricola</name>
    <dbReference type="NCBI Taxonomy" id="2728849"/>
    <lineage>
        <taxon>Bacteria</taxon>
        <taxon>Pseudomonadati</taxon>
        <taxon>Pseudomonadota</taxon>
        <taxon>Alphaproteobacteria</taxon>
        <taxon>Hyphomicrobiales</taxon>
        <taxon>Rhizobiaceae</taxon>
        <taxon>Rhizobium/Agrobacterium group</taxon>
        <taxon>Rhizobium</taxon>
    </lineage>
</organism>
<evidence type="ECO:0000313" key="2">
    <source>
        <dbReference type="Proteomes" id="UP000541470"/>
    </source>
</evidence>
<comment type="caution">
    <text evidence="1">The sequence shown here is derived from an EMBL/GenBank/DDBJ whole genome shotgun (WGS) entry which is preliminary data.</text>
</comment>
<protein>
    <recommendedName>
        <fullName evidence="3">HTH luxR-type domain-containing protein</fullName>
    </recommendedName>
</protein>
<dbReference type="RefSeq" id="WP_169594824.1">
    <property type="nucleotide sequence ID" value="NZ_JABBGK010000005.1"/>
</dbReference>